<dbReference type="Gene3D" id="3.30.930.30">
    <property type="match status" value="1"/>
</dbReference>
<gene>
    <name evidence="6" type="ORF">ELH03_36995</name>
</gene>
<evidence type="ECO:0000256" key="2">
    <source>
        <dbReference type="ARBA" id="ARBA00022971"/>
    </source>
</evidence>
<dbReference type="NCBIfam" id="NF041496">
    <property type="entry name" value="MobQ"/>
    <property type="match status" value="1"/>
</dbReference>
<evidence type="ECO:0000259" key="5">
    <source>
        <dbReference type="Pfam" id="PF03389"/>
    </source>
</evidence>
<comment type="caution">
    <text evidence="6">The sequence shown here is derived from an EMBL/GenBank/DDBJ whole genome shotgun (WGS) entry which is preliminary data.</text>
</comment>
<proteinExistence type="inferred from homology"/>
<evidence type="ECO:0000256" key="4">
    <source>
        <dbReference type="SAM" id="MobiDB-lite"/>
    </source>
</evidence>
<feature type="region of interest" description="Disordered" evidence="4">
    <location>
        <begin position="233"/>
        <end position="257"/>
    </location>
</feature>
<evidence type="ECO:0000256" key="3">
    <source>
        <dbReference type="SAM" id="Coils"/>
    </source>
</evidence>
<name>A0ABY1XIL1_9HYPH</name>
<keyword evidence="3" id="KW-0175">Coiled coil</keyword>
<dbReference type="Proteomes" id="UP000291302">
    <property type="component" value="Unassembled WGS sequence"/>
</dbReference>
<evidence type="ECO:0000313" key="6">
    <source>
        <dbReference type="EMBL" id="TBE57584.1"/>
    </source>
</evidence>
<dbReference type="Pfam" id="PF03389">
    <property type="entry name" value="MobA_MobL"/>
    <property type="match status" value="1"/>
</dbReference>
<accession>A0ABY1XIL1</accession>
<organism evidence="6 7">
    <name type="scientific">Rhizobium beringeri</name>
    <dbReference type="NCBI Taxonomy" id="3019934"/>
    <lineage>
        <taxon>Bacteria</taxon>
        <taxon>Pseudomonadati</taxon>
        <taxon>Pseudomonadota</taxon>
        <taxon>Alphaproteobacteria</taxon>
        <taxon>Hyphomicrobiales</taxon>
        <taxon>Rhizobiaceae</taxon>
        <taxon>Rhizobium/Agrobacterium group</taxon>
        <taxon>Rhizobium</taxon>
    </lineage>
</organism>
<evidence type="ECO:0000256" key="1">
    <source>
        <dbReference type="ARBA" id="ARBA00010873"/>
    </source>
</evidence>
<comment type="similarity">
    <text evidence="1">Belongs to the MobA/MobL family.</text>
</comment>
<keyword evidence="7" id="KW-1185">Reference proteome</keyword>
<dbReference type="EMBL" id="SILG01000008">
    <property type="protein sequence ID" value="TBE57584.1"/>
    <property type="molecule type" value="Genomic_DNA"/>
</dbReference>
<feature type="domain" description="MobA/MobL protein" evidence="5">
    <location>
        <begin position="21"/>
        <end position="237"/>
    </location>
</feature>
<dbReference type="InterPro" id="IPR005053">
    <property type="entry name" value="MobA_MobL"/>
</dbReference>
<protein>
    <submittedName>
        <fullName evidence="6">MobA/MobL family protein</fullName>
    </submittedName>
</protein>
<keyword evidence="2" id="KW-0184">Conjugation</keyword>
<sequence length="389" mass="45020">MDGVVSSYHFSMQIVKRSAGQSSVAAAAYRAGARLQDERKGVVHDYAGRRGIAHAEIMLPEGAAPWMADRERLWNHAEALEKRKDAQLAREINMALPHEISAEARLNLVRSFVREQFVAKGMVADFALHDPVAEKGDDPRNFHAHIMLTMRMAGSQGLRAVKTREWNSDEMLKTWRQAWAEHQNRSLERAGRRERVDARRLDVQRQEAHDAGDRAAAMTFDRAPEIHMGRRARNTERRGLQPVSRPRQDRTARPGAGEFRSAKMDKGRVRTVVYSSIDHGTRTQWNAEILTENERRSRSRIDKLERQAVRLRQRHMRALRVSSAPMRLALGQERRHKIARRHATRSSDLLQQIERLIAELLQVRTHRQKRHRELLRLRDVGKMKGWGRF</sequence>
<feature type="coiled-coil region" evidence="3">
    <location>
        <begin position="287"/>
        <end position="321"/>
    </location>
</feature>
<evidence type="ECO:0000313" key="7">
    <source>
        <dbReference type="Proteomes" id="UP000291302"/>
    </source>
</evidence>
<reference evidence="6 7" key="1">
    <citation type="submission" date="2019-02" db="EMBL/GenBank/DDBJ databases">
        <title>The genomic architecture of introgression among sibling species of bacteria.</title>
        <authorList>
            <person name="Cavassim M.I.A."/>
            <person name="Moeskjaer S."/>
            <person name="Moslemi C."/>
            <person name="Fields B."/>
            <person name="Bachmann A."/>
            <person name="Vilhjalmsson B."/>
            <person name="Schierup M.H."/>
            <person name="Young J.P.W."/>
            <person name="Andersen S.U."/>
        </authorList>
    </citation>
    <scope>NUCLEOTIDE SEQUENCE [LARGE SCALE GENOMIC DNA]</scope>
    <source>
        <strain evidence="6 7">SM51</strain>
    </source>
</reference>